<accession>A0A4D9F3K3</accession>
<organism evidence="2 3">
    <name type="scientific">Platysternon megacephalum</name>
    <name type="common">big-headed turtle</name>
    <dbReference type="NCBI Taxonomy" id="55544"/>
    <lineage>
        <taxon>Eukaryota</taxon>
        <taxon>Metazoa</taxon>
        <taxon>Chordata</taxon>
        <taxon>Craniata</taxon>
        <taxon>Vertebrata</taxon>
        <taxon>Euteleostomi</taxon>
        <taxon>Archelosauria</taxon>
        <taxon>Testudinata</taxon>
        <taxon>Testudines</taxon>
        <taxon>Cryptodira</taxon>
        <taxon>Durocryptodira</taxon>
        <taxon>Testudinoidea</taxon>
        <taxon>Platysternidae</taxon>
        <taxon>Platysternon</taxon>
    </lineage>
</organism>
<proteinExistence type="predicted"/>
<evidence type="ECO:0000313" key="2">
    <source>
        <dbReference type="EMBL" id="TFK12750.1"/>
    </source>
</evidence>
<dbReference type="Proteomes" id="UP000297703">
    <property type="component" value="Unassembled WGS sequence"/>
</dbReference>
<keyword evidence="1" id="KW-1133">Transmembrane helix</keyword>
<dbReference type="AlphaFoldDB" id="A0A4D9F3K3"/>
<reference evidence="2 3" key="2">
    <citation type="submission" date="2019-04" db="EMBL/GenBank/DDBJ databases">
        <title>The genome sequence of big-headed turtle.</title>
        <authorList>
            <person name="Gong S."/>
        </authorList>
    </citation>
    <scope>NUCLEOTIDE SEQUENCE [LARGE SCALE GENOMIC DNA]</scope>
    <source>
        <strain evidence="2">DO16091913</strain>
        <tissue evidence="2">Muscle</tissue>
    </source>
</reference>
<reference evidence="2 3" key="1">
    <citation type="submission" date="2019-04" db="EMBL/GenBank/DDBJ databases">
        <title>Draft genome of the big-headed turtle Platysternon megacephalum.</title>
        <authorList>
            <person name="Gong S."/>
        </authorList>
    </citation>
    <scope>NUCLEOTIDE SEQUENCE [LARGE SCALE GENOMIC DNA]</scope>
    <source>
        <strain evidence="2">DO16091913</strain>
        <tissue evidence="2">Muscle</tissue>
    </source>
</reference>
<gene>
    <name evidence="2" type="ORF">DR999_PMT03912</name>
</gene>
<protein>
    <submittedName>
        <fullName evidence="2">Alpha-actinin 4</fullName>
    </submittedName>
</protein>
<name>A0A4D9F3K3_9SAUR</name>
<keyword evidence="1" id="KW-0812">Transmembrane</keyword>
<sequence>MELACETVQEWSALQIKLHSEKQKATVKKSNLLQRFVEISAEVRYNLHCNHGACLLSCLFPSTPSSLSFFCICKRWWLLWLHKEMWVFPLLPTKSEPMKCMGIKKSLTGEVVKHLGYLIGQDQSNTNVGIIFKALVTSQNTLALYNLCLHLLLALLFYLNFEMYSYCTQFCSFTSCSLPWHYAL</sequence>
<dbReference type="EMBL" id="QXTE01000019">
    <property type="protein sequence ID" value="TFK12750.1"/>
    <property type="molecule type" value="Genomic_DNA"/>
</dbReference>
<feature type="transmembrane region" description="Helical" evidence="1">
    <location>
        <begin position="142"/>
        <end position="161"/>
    </location>
</feature>
<keyword evidence="1" id="KW-0472">Membrane</keyword>
<keyword evidence="3" id="KW-1185">Reference proteome</keyword>
<comment type="caution">
    <text evidence="2">The sequence shown here is derived from an EMBL/GenBank/DDBJ whole genome shotgun (WGS) entry which is preliminary data.</text>
</comment>
<evidence type="ECO:0000313" key="3">
    <source>
        <dbReference type="Proteomes" id="UP000297703"/>
    </source>
</evidence>
<evidence type="ECO:0000256" key="1">
    <source>
        <dbReference type="SAM" id="Phobius"/>
    </source>
</evidence>